<reference evidence="3" key="2">
    <citation type="submission" date="2021-08" db="EMBL/GenBank/DDBJ databases">
        <authorList>
            <person name="Tani A."/>
            <person name="Ola A."/>
            <person name="Ogura Y."/>
            <person name="Katsura K."/>
            <person name="Hayashi T."/>
        </authorList>
    </citation>
    <scope>NUCLEOTIDE SEQUENCE</scope>
    <source>
        <strain evidence="3">DSM 23632</strain>
    </source>
</reference>
<sequence length="83" mass="8606">MALPFPARAACLALALACLVGTLAGTPAEARRSASAPRPAEAEAEPAGAWTAGVAQAPTCSRTRRKLWQADEGWVVKTISTCR</sequence>
<feature type="signal peptide" evidence="2">
    <location>
        <begin position="1"/>
        <end position="24"/>
    </location>
</feature>
<feature type="region of interest" description="Disordered" evidence="1">
    <location>
        <begin position="29"/>
        <end position="48"/>
    </location>
</feature>
<feature type="chain" id="PRO_5045277338" evidence="2">
    <location>
        <begin position="25"/>
        <end position="83"/>
    </location>
</feature>
<organism evidence="3 4">
    <name type="scientific">Methylobacterium trifolii</name>
    <dbReference type="NCBI Taxonomy" id="1003092"/>
    <lineage>
        <taxon>Bacteria</taxon>
        <taxon>Pseudomonadati</taxon>
        <taxon>Pseudomonadota</taxon>
        <taxon>Alphaproteobacteria</taxon>
        <taxon>Hyphomicrobiales</taxon>
        <taxon>Methylobacteriaceae</taxon>
        <taxon>Methylobacterium</taxon>
    </lineage>
</organism>
<feature type="compositionally biased region" description="Low complexity" evidence="1">
    <location>
        <begin position="29"/>
        <end position="39"/>
    </location>
</feature>
<keyword evidence="4" id="KW-1185">Reference proteome</keyword>
<name>A0ABQ4TUR7_9HYPH</name>
<dbReference type="Proteomes" id="UP001055057">
    <property type="component" value="Unassembled WGS sequence"/>
</dbReference>
<reference evidence="3" key="1">
    <citation type="journal article" date="2021" name="Front. Microbiol.">
        <title>Comprehensive Comparative Genomics and Phenotyping of Methylobacterium Species.</title>
        <authorList>
            <person name="Alessa O."/>
            <person name="Ogura Y."/>
            <person name="Fujitani Y."/>
            <person name="Takami H."/>
            <person name="Hayashi T."/>
            <person name="Sahin N."/>
            <person name="Tani A."/>
        </authorList>
    </citation>
    <scope>NUCLEOTIDE SEQUENCE</scope>
    <source>
        <strain evidence="3">DSM 23632</strain>
    </source>
</reference>
<evidence type="ECO:0000256" key="2">
    <source>
        <dbReference type="SAM" id="SignalP"/>
    </source>
</evidence>
<keyword evidence="2" id="KW-0732">Signal</keyword>
<dbReference type="RefSeq" id="WP_238181572.1">
    <property type="nucleotide sequence ID" value="NZ_BPRB01000058.1"/>
</dbReference>
<evidence type="ECO:0000313" key="3">
    <source>
        <dbReference type="EMBL" id="GJE58975.1"/>
    </source>
</evidence>
<dbReference type="EMBL" id="BPRB01000058">
    <property type="protein sequence ID" value="GJE58975.1"/>
    <property type="molecule type" value="Genomic_DNA"/>
</dbReference>
<proteinExistence type="predicted"/>
<evidence type="ECO:0000313" key="4">
    <source>
        <dbReference type="Proteomes" id="UP001055057"/>
    </source>
</evidence>
<evidence type="ECO:0000256" key="1">
    <source>
        <dbReference type="SAM" id="MobiDB-lite"/>
    </source>
</evidence>
<accession>A0ABQ4TUR7</accession>
<comment type="caution">
    <text evidence="3">The sequence shown here is derived from an EMBL/GenBank/DDBJ whole genome shotgun (WGS) entry which is preliminary data.</text>
</comment>
<protein>
    <submittedName>
        <fullName evidence="3">Uncharacterized protein</fullName>
    </submittedName>
</protein>
<gene>
    <name evidence="3" type="ORF">MPOCJGCO_1061</name>
</gene>